<dbReference type="EMBL" id="JAMQON010000002">
    <property type="protein sequence ID" value="MDS0259775.1"/>
    <property type="molecule type" value="Genomic_DNA"/>
</dbReference>
<feature type="transmembrane region" description="Helical" evidence="1">
    <location>
        <begin position="39"/>
        <end position="58"/>
    </location>
</feature>
<evidence type="ECO:0000313" key="2">
    <source>
        <dbReference type="EMBL" id="MDS0259775.1"/>
    </source>
</evidence>
<proteinExistence type="predicted"/>
<keyword evidence="1" id="KW-0812">Transmembrane</keyword>
<dbReference type="Proteomes" id="UP001259659">
    <property type="component" value="Unassembled WGS sequence"/>
</dbReference>
<feature type="transmembrane region" description="Helical" evidence="1">
    <location>
        <begin position="65"/>
        <end position="85"/>
    </location>
</feature>
<accession>A0ABU2FDI2</accession>
<dbReference type="RefSeq" id="WP_310919418.1">
    <property type="nucleotide sequence ID" value="NZ_JAMQON010000002.1"/>
</dbReference>
<feature type="transmembrane region" description="Helical" evidence="1">
    <location>
        <begin position="105"/>
        <end position="124"/>
    </location>
</feature>
<keyword evidence="1" id="KW-0472">Membrane</keyword>
<gene>
    <name evidence="2" type="ORF">NDI56_10270</name>
</gene>
<evidence type="ECO:0000313" key="3">
    <source>
        <dbReference type="Proteomes" id="UP001259659"/>
    </source>
</evidence>
<comment type="caution">
    <text evidence="2">The sequence shown here is derived from an EMBL/GenBank/DDBJ whole genome shotgun (WGS) entry which is preliminary data.</text>
</comment>
<sequence>MNYPYFVDIPSSYWLFTPLLATAILVSVTAGLYSDGRSWSELFLVWWFVSVYVFFAVIGGNHLWYIKPAVVPAVLLMGALVSQLWRWVTTEVSVPVSDSMLDTVYVVGGLAAVVLLIGVMTFPANTGTWDNDQRQFADKAAIPAEQTVYYDTSINGSRQPRVFAFYERNPMSELTASEVQQLQSDSYVIASSQTLERLNREHEVIHRGKDGEAAMIKVL</sequence>
<name>A0ABU2FDI2_9EURY</name>
<protein>
    <submittedName>
        <fullName evidence="2">Uncharacterized protein</fullName>
    </submittedName>
</protein>
<feature type="transmembrane region" description="Helical" evidence="1">
    <location>
        <begin position="12"/>
        <end position="33"/>
    </location>
</feature>
<keyword evidence="3" id="KW-1185">Reference proteome</keyword>
<reference evidence="2 3" key="1">
    <citation type="submission" date="2022-06" db="EMBL/GenBank/DDBJ databases">
        <title>Haloarcula sp. a new haloarchaeum isolate from saline soil.</title>
        <authorList>
            <person name="Strakova D."/>
            <person name="Galisteo C."/>
            <person name="Sanchez-Porro C."/>
            <person name="Ventosa A."/>
        </authorList>
    </citation>
    <scope>NUCLEOTIDE SEQUENCE [LARGE SCALE GENOMIC DNA]</scope>
    <source>
        <strain evidence="2 3">S1CR25-12</strain>
    </source>
</reference>
<evidence type="ECO:0000256" key="1">
    <source>
        <dbReference type="SAM" id="Phobius"/>
    </source>
</evidence>
<keyword evidence="1" id="KW-1133">Transmembrane helix</keyword>
<organism evidence="2 3">
    <name type="scientific">Haloarcula saliterrae</name>
    <dbReference type="NCBI Taxonomy" id="2950534"/>
    <lineage>
        <taxon>Archaea</taxon>
        <taxon>Methanobacteriati</taxon>
        <taxon>Methanobacteriota</taxon>
        <taxon>Stenosarchaea group</taxon>
        <taxon>Halobacteria</taxon>
        <taxon>Halobacteriales</taxon>
        <taxon>Haloarculaceae</taxon>
        <taxon>Haloarcula</taxon>
    </lineage>
</organism>